<dbReference type="Proteomes" id="UP000663887">
    <property type="component" value="Unassembled WGS sequence"/>
</dbReference>
<comment type="caution">
    <text evidence="3">The sequence shown here is derived from an EMBL/GenBank/DDBJ whole genome shotgun (WGS) entry which is preliminary data.</text>
</comment>
<dbReference type="Pfam" id="PF05147">
    <property type="entry name" value="LANC_like"/>
    <property type="match status" value="1"/>
</dbReference>
<keyword evidence="7" id="KW-1185">Reference proteome</keyword>
<proteinExistence type="inferred from homology"/>
<dbReference type="GO" id="GO:0005975">
    <property type="term" value="P:carbohydrate metabolic process"/>
    <property type="evidence" value="ECO:0007669"/>
    <property type="project" value="InterPro"/>
</dbReference>
<dbReference type="PANTHER" id="PTHR12736">
    <property type="entry name" value="LANC-LIKE PROTEIN"/>
    <property type="match status" value="1"/>
</dbReference>
<dbReference type="GO" id="GO:0005886">
    <property type="term" value="C:plasma membrane"/>
    <property type="evidence" value="ECO:0007669"/>
    <property type="project" value="TreeGrafter"/>
</dbReference>
<dbReference type="InterPro" id="IPR012341">
    <property type="entry name" value="6hp_glycosidase-like_sf"/>
</dbReference>
<evidence type="ECO:0000256" key="2">
    <source>
        <dbReference type="PIRSR" id="PIRSR607822-1"/>
    </source>
</evidence>
<dbReference type="SUPFAM" id="SSF158745">
    <property type="entry name" value="LanC-like"/>
    <property type="match status" value="1"/>
</dbReference>
<dbReference type="SMART" id="SM01260">
    <property type="entry name" value="LANC_like"/>
    <property type="match status" value="1"/>
</dbReference>
<dbReference type="PRINTS" id="PR01951">
    <property type="entry name" value="LANCEUKARYTE"/>
</dbReference>
<name>A0A816R1E8_9BILA</name>
<dbReference type="PANTHER" id="PTHR12736:SF21">
    <property type="entry name" value="LANC-LIKE PROTEIN 2"/>
    <property type="match status" value="1"/>
</dbReference>
<dbReference type="EMBL" id="CAJOBF010003586">
    <property type="protein sequence ID" value="CAF4098814.1"/>
    <property type="molecule type" value="Genomic_DNA"/>
</dbReference>
<evidence type="ECO:0000313" key="6">
    <source>
        <dbReference type="EMBL" id="CAF4098814.1"/>
    </source>
</evidence>
<evidence type="ECO:0000256" key="1">
    <source>
        <dbReference type="ARBA" id="ARBA00007179"/>
    </source>
</evidence>
<evidence type="ECO:0000313" key="4">
    <source>
        <dbReference type="EMBL" id="CAF2074902.1"/>
    </source>
</evidence>
<dbReference type="AlphaFoldDB" id="A0A816R1E8"/>
<keyword evidence="2" id="KW-0479">Metal-binding</keyword>
<protein>
    <recommendedName>
        <fullName evidence="9">LanC-like protein 2</fullName>
    </recommendedName>
</protein>
<dbReference type="Proteomes" id="UP000663856">
    <property type="component" value="Unassembled WGS sequence"/>
</dbReference>
<feature type="binding site" evidence="2">
    <location>
        <position position="279"/>
    </location>
    <ligand>
        <name>Zn(2+)</name>
        <dbReference type="ChEBI" id="CHEBI:29105"/>
    </ligand>
</feature>
<gene>
    <name evidence="5" type="ORF">OVN521_LOCUS18291</name>
    <name evidence="6" type="ORF">UXM345_LOCUS22115</name>
    <name evidence="4" type="ORF">WKI299_LOCUS14916</name>
    <name evidence="3" type="ORF">XDN619_LOCUS11987</name>
</gene>
<dbReference type="EMBL" id="CAJOBG010003298">
    <property type="protein sequence ID" value="CAF4055841.1"/>
    <property type="molecule type" value="Genomic_DNA"/>
</dbReference>
<dbReference type="GO" id="GO:0031179">
    <property type="term" value="P:peptide modification"/>
    <property type="evidence" value="ECO:0007669"/>
    <property type="project" value="InterPro"/>
</dbReference>
<evidence type="ECO:0008006" key="9">
    <source>
        <dbReference type="Google" id="ProtNLM"/>
    </source>
</evidence>
<dbReference type="Gene3D" id="1.50.10.10">
    <property type="match status" value="1"/>
</dbReference>
<dbReference type="EMBL" id="CAJNRF010005852">
    <property type="protein sequence ID" value="CAF2074902.1"/>
    <property type="molecule type" value="Genomic_DNA"/>
</dbReference>
<keyword evidence="2" id="KW-0862">Zinc</keyword>
<sequence length="402" mass="45751">MSDRYFENQYNDYNGETYLTSNNQLIPEIYSNVTHWIEHYTRKLERHIDRIDPSDGSVYTGSAGIALLYLRLAILFPSEKDNYKSKAKMLIDSGLQQVNGKRISFLTGDPGPLAIAAVIYNDLNDQSMANRCIDKIISMKDDAASDSKPDEFLYGRAGYLYSLIFVRRKIRSDIIDNRIVTEVFESIIKSGEKYAKETRSRSPLMYQWHDKEYMGAAHGVSGIIYLLLNVAQDDLCSNLRPYIQSHLLPTVEFLTVTRLPSGNYLSSSDSTTDRLVQWCHGASGFVFLFVRTYETTGNRSYLDLATAAGDVVWQRGLLRKGYGLCHGIAGNAYVFLDLYRATNNTKWLHRAIKFSEHCLDYGKHDISRTPDHPYSLFEGLAGTIYFMADILNPNHARFPTLI</sequence>
<dbReference type="PRINTS" id="PR01950">
    <property type="entry name" value="LANCSUPER"/>
</dbReference>
<dbReference type="Proteomes" id="UP000663866">
    <property type="component" value="Unassembled WGS sequence"/>
</dbReference>
<comment type="similarity">
    <text evidence="1">Belongs to the LanC-like protein family.</text>
</comment>
<dbReference type="CDD" id="cd04794">
    <property type="entry name" value="euk_LANCL"/>
    <property type="match status" value="1"/>
</dbReference>
<reference evidence="3" key="1">
    <citation type="submission" date="2021-02" db="EMBL/GenBank/DDBJ databases">
        <authorList>
            <person name="Nowell W R."/>
        </authorList>
    </citation>
    <scope>NUCLEOTIDE SEQUENCE</scope>
</reference>
<dbReference type="InterPro" id="IPR007822">
    <property type="entry name" value="LANC-like"/>
</dbReference>
<organism evidence="3 8">
    <name type="scientific">Rotaria magnacalcarata</name>
    <dbReference type="NCBI Taxonomy" id="392030"/>
    <lineage>
        <taxon>Eukaryota</taxon>
        <taxon>Metazoa</taxon>
        <taxon>Spiralia</taxon>
        <taxon>Gnathifera</taxon>
        <taxon>Rotifera</taxon>
        <taxon>Eurotatoria</taxon>
        <taxon>Bdelloidea</taxon>
        <taxon>Philodinida</taxon>
        <taxon>Philodinidae</taxon>
        <taxon>Rotaria</taxon>
    </lineage>
</organism>
<feature type="binding site" evidence="2">
    <location>
        <position position="325"/>
    </location>
    <ligand>
        <name>Zn(2+)</name>
        <dbReference type="ChEBI" id="CHEBI:29105"/>
    </ligand>
</feature>
<dbReference type="EMBL" id="CAJNRG010004674">
    <property type="protein sequence ID" value="CAF2068027.1"/>
    <property type="molecule type" value="Genomic_DNA"/>
</dbReference>
<feature type="binding site" evidence="2">
    <location>
        <position position="326"/>
    </location>
    <ligand>
        <name>Zn(2+)</name>
        <dbReference type="ChEBI" id="CHEBI:29105"/>
    </ligand>
</feature>
<dbReference type="InterPro" id="IPR020464">
    <property type="entry name" value="LanC-like_prot_euk"/>
</dbReference>
<evidence type="ECO:0000313" key="7">
    <source>
        <dbReference type="Proteomes" id="UP000663866"/>
    </source>
</evidence>
<dbReference type="Proteomes" id="UP000663842">
    <property type="component" value="Unassembled WGS sequence"/>
</dbReference>
<evidence type="ECO:0000313" key="3">
    <source>
        <dbReference type="EMBL" id="CAF2068027.1"/>
    </source>
</evidence>
<evidence type="ECO:0000313" key="8">
    <source>
        <dbReference type="Proteomes" id="UP000663887"/>
    </source>
</evidence>
<dbReference type="GO" id="GO:0046872">
    <property type="term" value="F:metal ion binding"/>
    <property type="evidence" value="ECO:0007669"/>
    <property type="project" value="UniProtKB-KW"/>
</dbReference>
<accession>A0A816R1E8</accession>
<evidence type="ECO:0000313" key="5">
    <source>
        <dbReference type="EMBL" id="CAF4055841.1"/>
    </source>
</evidence>